<proteinExistence type="predicted"/>
<accession>A0A856MKN5</accession>
<dbReference type="KEGG" id="bsen:DP114_28200"/>
<dbReference type="AlphaFoldDB" id="A0A856MKN5"/>
<keyword evidence="2" id="KW-1185">Reference proteome</keyword>
<name>A0A856MKN5_9CYAN</name>
<reference evidence="1 2" key="1">
    <citation type="submission" date="2018-06" db="EMBL/GenBank/DDBJ databases">
        <title>Comparative genomics of Brasilonema spp. strains.</title>
        <authorList>
            <person name="Alvarenga D.O."/>
            <person name="Fiore M.F."/>
            <person name="Varani A.M."/>
        </authorList>
    </citation>
    <scope>NUCLEOTIDE SEQUENCE [LARGE SCALE GENOMIC DNA]</scope>
    <source>
        <strain evidence="1 2">CENA114</strain>
    </source>
</reference>
<sequence>MQVVAVFVIRVMSVLCFLTESLSCIYWEFREGLRTGKVAITPLGEKEDYICLDLCATRHSINTKDQICCEGKKKTKARLKRSPDAEAVVIALENLMQLSAVCSHVVGADGLESQGVGEVALLHQLFDGG</sequence>
<evidence type="ECO:0000313" key="1">
    <source>
        <dbReference type="EMBL" id="QDL11258.1"/>
    </source>
</evidence>
<dbReference type="EMBL" id="CP030118">
    <property type="protein sequence ID" value="QDL11258.1"/>
    <property type="molecule type" value="Genomic_DNA"/>
</dbReference>
<dbReference type="Proteomes" id="UP000503129">
    <property type="component" value="Chromosome"/>
</dbReference>
<protein>
    <submittedName>
        <fullName evidence="1">Uncharacterized protein</fullName>
    </submittedName>
</protein>
<gene>
    <name evidence="1" type="ORF">DP114_28200</name>
</gene>
<organism evidence="1 2">
    <name type="scientific">Brasilonema sennae CENA114</name>
    <dbReference type="NCBI Taxonomy" id="415709"/>
    <lineage>
        <taxon>Bacteria</taxon>
        <taxon>Bacillati</taxon>
        <taxon>Cyanobacteriota</taxon>
        <taxon>Cyanophyceae</taxon>
        <taxon>Nostocales</taxon>
        <taxon>Scytonemataceae</taxon>
        <taxon>Brasilonema</taxon>
        <taxon>Bromeliae group (in: Brasilonema)</taxon>
    </lineage>
</organism>
<dbReference type="Gene3D" id="3.30.420.240">
    <property type="match status" value="1"/>
</dbReference>
<evidence type="ECO:0000313" key="2">
    <source>
        <dbReference type="Proteomes" id="UP000503129"/>
    </source>
</evidence>